<evidence type="ECO:0000313" key="2">
    <source>
        <dbReference type="EMBL" id="ODM87138.1"/>
    </source>
</evidence>
<accession>A0A1D2M2E4</accession>
<feature type="region of interest" description="Disordered" evidence="1">
    <location>
        <begin position="1"/>
        <end position="20"/>
    </location>
</feature>
<evidence type="ECO:0000256" key="1">
    <source>
        <dbReference type="SAM" id="MobiDB-lite"/>
    </source>
</evidence>
<organism evidence="2 3">
    <name type="scientific">Orchesella cincta</name>
    <name type="common">Springtail</name>
    <name type="synonym">Podura cincta</name>
    <dbReference type="NCBI Taxonomy" id="48709"/>
    <lineage>
        <taxon>Eukaryota</taxon>
        <taxon>Metazoa</taxon>
        <taxon>Ecdysozoa</taxon>
        <taxon>Arthropoda</taxon>
        <taxon>Hexapoda</taxon>
        <taxon>Collembola</taxon>
        <taxon>Entomobryomorpha</taxon>
        <taxon>Entomobryoidea</taxon>
        <taxon>Orchesellidae</taxon>
        <taxon>Orchesellinae</taxon>
        <taxon>Orchesella</taxon>
    </lineage>
</organism>
<protein>
    <submittedName>
        <fullName evidence="2">Histone H2A</fullName>
    </submittedName>
</protein>
<proteinExistence type="predicted"/>
<sequence length="80" mass="8843">MSGRGKGGKVKGKAKSRSSRAGLQFPWVVSIVSSEREITLSELELELQSTSLPLWSTWPLSSRVGRLSSSPRKRKEICLN</sequence>
<reference evidence="2 3" key="1">
    <citation type="journal article" date="2016" name="Genome Biol. Evol.">
        <title>Gene Family Evolution Reflects Adaptation to Soil Environmental Stressors in the Genome of the Collembolan Orchesella cincta.</title>
        <authorList>
            <person name="Faddeeva-Vakhrusheva A."/>
            <person name="Derks M.F."/>
            <person name="Anvar S.Y."/>
            <person name="Agamennone V."/>
            <person name="Suring W."/>
            <person name="Smit S."/>
            <person name="van Straalen N.M."/>
            <person name="Roelofs D."/>
        </authorList>
    </citation>
    <scope>NUCLEOTIDE SEQUENCE [LARGE SCALE GENOMIC DNA]</scope>
    <source>
        <tissue evidence="2">Mixed pool</tissue>
    </source>
</reference>
<dbReference type="Proteomes" id="UP000094527">
    <property type="component" value="Unassembled WGS sequence"/>
</dbReference>
<dbReference type="EMBL" id="LJIJ01006072">
    <property type="protein sequence ID" value="ODM87138.1"/>
    <property type="molecule type" value="Genomic_DNA"/>
</dbReference>
<dbReference type="InterPro" id="IPR009072">
    <property type="entry name" value="Histone-fold"/>
</dbReference>
<gene>
    <name evidence="2" type="ORF">Ocin01_19546</name>
</gene>
<dbReference type="Gene3D" id="1.10.20.10">
    <property type="entry name" value="Histone, subunit A"/>
    <property type="match status" value="1"/>
</dbReference>
<dbReference type="GO" id="GO:0046982">
    <property type="term" value="F:protein heterodimerization activity"/>
    <property type="evidence" value="ECO:0007669"/>
    <property type="project" value="InterPro"/>
</dbReference>
<feature type="compositionally biased region" description="Basic residues" evidence="1">
    <location>
        <begin position="1"/>
        <end position="18"/>
    </location>
</feature>
<keyword evidence="3" id="KW-1185">Reference proteome</keyword>
<dbReference type="AlphaFoldDB" id="A0A1D2M2E4"/>
<name>A0A1D2M2E4_ORCCI</name>
<evidence type="ECO:0000313" key="3">
    <source>
        <dbReference type="Proteomes" id="UP000094527"/>
    </source>
</evidence>
<comment type="caution">
    <text evidence="2">The sequence shown here is derived from an EMBL/GenBank/DDBJ whole genome shotgun (WGS) entry which is preliminary data.</text>
</comment>